<dbReference type="Pfam" id="PF02810">
    <property type="entry name" value="SEC-C"/>
    <property type="match status" value="1"/>
</dbReference>
<dbReference type="RefSeq" id="WP_185252238.1">
    <property type="nucleotide sequence ID" value="NZ_JACKXE010000001.1"/>
</dbReference>
<comment type="caution">
    <text evidence="4">The sequence shown here is derived from an EMBL/GenBank/DDBJ whole genome shotgun (WGS) entry which is preliminary data.</text>
</comment>
<evidence type="ECO:0000313" key="5">
    <source>
        <dbReference type="Proteomes" id="UP000523955"/>
    </source>
</evidence>
<proteinExistence type="inferred from homology"/>
<gene>
    <name evidence="4" type="ORF">H5V45_06815</name>
</gene>
<organism evidence="4 5">
    <name type="scientific">Nocardioides luti</name>
    <dbReference type="NCBI Taxonomy" id="2761101"/>
    <lineage>
        <taxon>Bacteria</taxon>
        <taxon>Bacillati</taxon>
        <taxon>Actinomycetota</taxon>
        <taxon>Actinomycetes</taxon>
        <taxon>Propionibacteriales</taxon>
        <taxon>Nocardioidaceae</taxon>
        <taxon>Nocardioides</taxon>
    </lineage>
</organism>
<accession>A0A7X0REW6</accession>
<evidence type="ECO:0000256" key="1">
    <source>
        <dbReference type="ARBA" id="ARBA00010839"/>
    </source>
</evidence>
<evidence type="ECO:0000313" key="4">
    <source>
        <dbReference type="EMBL" id="MBB6627031.1"/>
    </source>
</evidence>
<dbReference type="Proteomes" id="UP000523955">
    <property type="component" value="Unassembled WGS sequence"/>
</dbReference>
<dbReference type="Gene3D" id="3.10.450.50">
    <property type="match status" value="1"/>
</dbReference>
<name>A0A7X0REW6_9ACTN</name>
<sequence>MPLQQPCPCGSATSYDACCGRLHRGAVPAVTAEQLMRARYAAYALGEQDYLFRSWHPRTRPDDLEPSPGMTWTGLDVLDTVAGGPDDQEGEVAFVAHYRTAGGAGELRERSRFTRRAGRWVYVDGDAQVPLR</sequence>
<dbReference type="Pfam" id="PF17775">
    <property type="entry name" value="YchJ_M-like"/>
    <property type="match status" value="1"/>
</dbReference>
<dbReference type="HAMAP" id="MF_00612">
    <property type="entry name" value="UPF0225"/>
    <property type="match status" value="1"/>
</dbReference>
<dbReference type="SUPFAM" id="SSF54427">
    <property type="entry name" value="NTF2-like"/>
    <property type="match status" value="1"/>
</dbReference>
<dbReference type="InterPro" id="IPR023006">
    <property type="entry name" value="YchJ-like"/>
</dbReference>
<dbReference type="PANTHER" id="PTHR33747:SF1">
    <property type="entry name" value="ADENYLATE CYCLASE-ASSOCIATED CAP C-TERMINAL DOMAIN-CONTAINING PROTEIN"/>
    <property type="match status" value="1"/>
</dbReference>
<dbReference type="InterPro" id="IPR032710">
    <property type="entry name" value="NTF2-like_dom_sf"/>
</dbReference>
<dbReference type="InterPro" id="IPR004027">
    <property type="entry name" value="SEC_C_motif"/>
</dbReference>
<keyword evidence="5" id="KW-1185">Reference proteome</keyword>
<dbReference type="InterPro" id="IPR048469">
    <property type="entry name" value="YchJ-like_M"/>
</dbReference>
<comment type="similarity">
    <text evidence="1 2">Belongs to the UPF0225 family.</text>
</comment>
<evidence type="ECO:0000259" key="3">
    <source>
        <dbReference type="Pfam" id="PF17775"/>
    </source>
</evidence>
<dbReference type="PANTHER" id="PTHR33747">
    <property type="entry name" value="UPF0225 PROTEIN SCO1677"/>
    <property type="match status" value="1"/>
</dbReference>
<dbReference type="AlphaFoldDB" id="A0A7X0REW6"/>
<dbReference type="EMBL" id="JACKXE010000001">
    <property type="protein sequence ID" value="MBB6627031.1"/>
    <property type="molecule type" value="Genomic_DNA"/>
</dbReference>
<feature type="domain" description="YchJ-like middle NTF2-like" evidence="3">
    <location>
        <begin position="31"/>
        <end position="125"/>
    </location>
</feature>
<reference evidence="4 5" key="1">
    <citation type="submission" date="2020-08" db="EMBL/GenBank/DDBJ databases">
        <authorList>
            <person name="Seo M.-J."/>
        </authorList>
    </citation>
    <scope>NUCLEOTIDE SEQUENCE [LARGE SCALE GENOMIC DNA]</scope>
    <source>
        <strain evidence="4 5">KIGAM211</strain>
    </source>
</reference>
<evidence type="ECO:0000256" key="2">
    <source>
        <dbReference type="HAMAP-Rule" id="MF_00612"/>
    </source>
</evidence>
<protein>
    <recommendedName>
        <fullName evidence="2">UPF0225 protein H5V45_06815</fullName>
    </recommendedName>
</protein>